<accession>A0ABR4C0R5</accession>
<organism evidence="3 4">
    <name type="scientific">Oculimacula yallundae</name>
    <dbReference type="NCBI Taxonomy" id="86028"/>
    <lineage>
        <taxon>Eukaryota</taxon>
        <taxon>Fungi</taxon>
        <taxon>Dikarya</taxon>
        <taxon>Ascomycota</taxon>
        <taxon>Pezizomycotina</taxon>
        <taxon>Leotiomycetes</taxon>
        <taxon>Helotiales</taxon>
        <taxon>Ploettnerulaceae</taxon>
        <taxon>Oculimacula</taxon>
    </lineage>
</organism>
<dbReference type="Proteomes" id="UP001595075">
    <property type="component" value="Unassembled WGS sequence"/>
</dbReference>
<name>A0ABR4C0R5_9HELO</name>
<comment type="caution">
    <text evidence="3">The sequence shown here is derived from an EMBL/GenBank/DDBJ whole genome shotgun (WGS) entry which is preliminary data.</text>
</comment>
<protein>
    <recommendedName>
        <fullName evidence="2">2EXR domain-containing protein</fullName>
    </recommendedName>
</protein>
<evidence type="ECO:0000313" key="4">
    <source>
        <dbReference type="Proteomes" id="UP001595075"/>
    </source>
</evidence>
<gene>
    <name evidence="3" type="ORF">VTL71DRAFT_5986</name>
</gene>
<evidence type="ECO:0000259" key="2">
    <source>
        <dbReference type="Pfam" id="PF20150"/>
    </source>
</evidence>
<feature type="domain" description="2EXR" evidence="2">
    <location>
        <begin position="112"/>
        <end position="203"/>
    </location>
</feature>
<proteinExistence type="predicted"/>
<dbReference type="Pfam" id="PF20150">
    <property type="entry name" value="2EXR"/>
    <property type="match status" value="1"/>
</dbReference>
<evidence type="ECO:0000313" key="3">
    <source>
        <dbReference type="EMBL" id="KAL2062914.1"/>
    </source>
</evidence>
<reference evidence="3 4" key="1">
    <citation type="journal article" date="2024" name="Commun. Biol.">
        <title>Comparative genomic analysis of thermophilic fungi reveals convergent evolutionary adaptations and gene losses.</title>
        <authorList>
            <person name="Steindorff A.S."/>
            <person name="Aguilar-Pontes M.V."/>
            <person name="Robinson A.J."/>
            <person name="Andreopoulos B."/>
            <person name="LaButti K."/>
            <person name="Kuo A."/>
            <person name="Mondo S."/>
            <person name="Riley R."/>
            <person name="Otillar R."/>
            <person name="Haridas S."/>
            <person name="Lipzen A."/>
            <person name="Grimwood J."/>
            <person name="Schmutz J."/>
            <person name="Clum A."/>
            <person name="Reid I.D."/>
            <person name="Moisan M.C."/>
            <person name="Butler G."/>
            <person name="Nguyen T.T.M."/>
            <person name="Dewar K."/>
            <person name="Conant G."/>
            <person name="Drula E."/>
            <person name="Henrissat B."/>
            <person name="Hansel C."/>
            <person name="Singer S."/>
            <person name="Hutchinson M.I."/>
            <person name="de Vries R.P."/>
            <person name="Natvig D.O."/>
            <person name="Powell A.J."/>
            <person name="Tsang A."/>
            <person name="Grigoriev I.V."/>
        </authorList>
    </citation>
    <scope>NUCLEOTIDE SEQUENCE [LARGE SCALE GENOMIC DNA]</scope>
    <source>
        <strain evidence="3 4">CBS 494.80</strain>
    </source>
</reference>
<dbReference type="PANTHER" id="PTHR35910">
    <property type="entry name" value="2EXR DOMAIN-CONTAINING PROTEIN"/>
    <property type="match status" value="1"/>
</dbReference>
<dbReference type="InterPro" id="IPR045518">
    <property type="entry name" value="2EXR"/>
</dbReference>
<dbReference type="EMBL" id="JAZHXI010000016">
    <property type="protein sequence ID" value="KAL2062914.1"/>
    <property type="molecule type" value="Genomic_DNA"/>
</dbReference>
<keyword evidence="4" id="KW-1185">Reference proteome</keyword>
<feature type="region of interest" description="Disordered" evidence="1">
    <location>
        <begin position="83"/>
        <end position="106"/>
    </location>
</feature>
<sequence>MSPAKLTPAEHKQLIKICRLLEEIETVEHIRTPLLSTGQCQPDEIAAMLTKYQAPLRLSQISPTEKEMAALLRKSISLYRQEEEDPQLPDLKEARSTKVQVNDGEDLPPRKFDKFSKLPFELRMQIWEMSISEPRVVEVYLDGISRSNLVSTTRQWNISQIQRACKESKQITEKAYAAIPHPKSMENNVKADSRILLSFPNDIFYHYTVVGCHFATQFTAAQRAAIRTIALPIVVGTDALNIPPDDRPQNVTWFEKFPRLCRIMWVYNEKDTRDQGTEIIFVKAQKKAGNADNEERRRVILDAWPKFVMENDKTGSLSRIEHCFVEVERPKPRRLLSREIRQILAREAAATNEN</sequence>
<evidence type="ECO:0000256" key="1">
    <source>
        <dbReference type="SAM" id="MobiDB-lite"/>
    </source>
</evidence>
<dbReference type="PANTHER" id="PTHR35910:SF6">
    <property type="entry name" value="2EXR DOMAIN-CONTAINING PROTEIN"/>
    <property type="match status" value="1"/>
</dbReference>